<proteinExistence type="predicted"/>
<organism evidence="1 2">
    <name type="scientific">Streptomyces indiaensis</name>
    <dbReference type="NCBI Taxonomy" id="284033"/>
    <lineage>
        <taxon>Bacteria</taxon>
        <taxon>Bacillati</taxon>
        <taxon>Actinomycetota</taxon>
        <taxon>Actinomycetes</taxon>
        <taxon>Kitasatosporales</taxon>
        <taxon>Streptomycetaceae</taxon>
        <taxon>Streptomyces</taxon>
    </lineage>
</organism>
<gene>
    <name evidence="1" type="ORF">GCM10010104_25860</name>
</gene>
<protein>
    <submittedName>
        <fullName evidence="1">Uncharacterized protein</fullName>
    </submittedName>
</protein>
<dbReference type="Proteomes" id="UP001501474">
    <property type="component" value="Unassembled WGS sequence"/>
</dbReference>
<dbReference type="EMBL" id="BAAART010000055">
    <property type="protein sequence ID" value="GAA2230959.1"/>
    <property type="molecule type" value="Genomic_DNA"/>
</dbReference>
<keyword evidence="2" id="KW-1185">Reference proteome</keyword>
<evidence type="ECO:0000313" key="2">
    <source>
        <dbReference type="Proteomes" id="UP001501474"/>
    </source>
</evidence>
<sequence>MHDMPLTRSVGELLHRRHRASRGAHPESGPDGYGLDSWRAGQFTAGTLAPQDEARLADEVAELLPHGWDIPTKSWEALTTIIDHLGGQRELMAWLDRHPGRPRMIARLYVLMGHLDRYSDDATVVGALRSAREQDPFPAGLRDYLLPQTTDETLGTLASRMEKLLAEQREADASALALATTAWLKGVAENTDSPGPAVLEMGNVMGHLHRDIEESAAHR</sequence>
<evidence type="ECO:0000313" key="1">
    <source>
        <dbReference type="EMBL" id="GAA2230959.1"/>
    </source>
</evidence>
<accession>A0ABN3DGX5</accession>
<name>A0ABN3DGX5_9ACTN</name>
<comment type="caution">
    <text evidence="1">The sequence shown here is derived from an EMBL/GenBank/DDBJ whole genome shotgun (WGS) entry which is preliminary data.</text>
</comment>
<reference evidence="1 2" key="1">
    <citation type="journal article" date="2019" name="Int. J. Syst. Evol. Microbiol.">
        <title>The Global Catalogue of Microorganisms (GCM) 10K type strain sequencing project: providing services to taxonomists for standard genome sequencing and annotation.</title>
        <authorList>
            <consortium name="The Broad Institute Genomics Platform"/>
            <consortium name="The Broad Institute Genome Sequencing Center for Infectious Disease"/>
            <person name="Wu L."/>
            <person name="Ma J."/>
        </authorList>
    </citation>
    <scope>NUCLEOTIDE SEQUENCE [LARGE SCALE GENOMIC DNA]</scope>
    <source>
        <strain evidence="1 2">JCM 3053</strain>
    </source>
</reference>